<proteinExistence type="predicted"/>
<protein>
    <submittedName>
        <fullName evidence="1">Uncharacterized protein</fullName>
    </submittedName>
</protein>
<sequence>MKTLLNYLLNKQWILSIVMCFLSDDKKEQIYIARFRAELAFWGHDVSDMTDEEIKEGINKMSEMVAKCGMTTNEVTEAFKALANCT</sequence>
<reference evidence="1" key="2">
    <citation type="submission" date="2022-04" db="EMBL/GenBank/DDBJ databases">
        <title>Complete Genome Sequence of Flavobacterium sediminilitoris YSM-43, Isolated from a Tidal Sediment.</title>
        <authorList>
            <person name="Lee P.A."/>
        </authorList>
    </citation>
    <scope>NUCLEOTIDE SEQUENCE</scope>
    <source>
        <strain evidence="1">YSM-43</strain>
    </source>
</reference>
<reference evidence="1" key="1">
    <citation type="submission" date="2021-12" db="EMBL/GenBank/DDBJ databases">
        <authorList>
            <person name="Cha I.-T."/>
            <person name="Lee K.-E."/>
            <person name="Park S.-J."/>
        </authorList>
    </citation>
    <scope>NUCLEOTIDE SEQUENCE</scope>
    <source>
        <strain evidence="1">YSM-43</strain>
    </source>
</reference>
<accession>A0ABY4HSZ0</accession>
<dbReference type="EMBL" id="CP090145">
    <property type="protein sequence ID" value="UOX35296.1"/>
    <property type="molecule type" value="Genomic_DNA"/>
</dbReference>
<evidence type="ECO:0000313" key="1">
    <source>
        <dbReference type="EMBL" id="UOX35296.1"/>
    </source>
</evidence>
<dbReference type="Proteomes" id="UP000830454">
    <property type="component" value="Chromosome"/>
</dbReference>
<evidence type="ECO:0000313" key="2">
    <source>
        <dbReference type="Proteomes" id="UP000830454"/>
    </source>
</evidence>
<keyword evidence="2" id="KW-1185">Reference proteome</keyword>
<dbReference type="RefSeq" id="WP_246918488.1">
    <property type="nucleotide sequence ID" value="NZ_CP090145.1"/>
</dbReference>
<name>A0ABY4HSZ0_9FLAO</name>
<organism evidence="1 2">
    <name type="scientific">Flavobacterium sediminilitoris</name>
    <dbReference type="NCBI Taxonomy" id="2024526"/>
    <lineage>
        <taxon>Bacteria</taxon>
        <taxon>Pseudomonadati</taxon>
        <taxon>Bacteroidota</taxon>
        <taxon>Flavobacteriia</taxon>
        <taxon>Flavobacteriales</taxon>
        <taxon>Flavobacteriaceae</taxon>
        <taxon>Flavobacterium</taxon>
    </lineage>
</organism>
<gene>
    <name evidence="1" type="ORF">LXD69_07195</name>
</gene>